<dbReference type="InterPro" id="IPR029052">
    <property type="entry name" value="Metallo-depent_PP-like"/>
</dbReference>
<dbReference type="Proteomes" id="UP000244722">
    <property type="component" value="Unassembled WGS sequence"/>
</dbReference>
<feature type="domain" description="Calcineurin-like phosphoesterase" evidence="1">
    <location>
        <begin position="22"/>
        <end position="175"/>
    </location>
</feature>
<dbReference type="OrthoDB" id="630188at2759"/>
<evidence type="ECO:0000259" key="1">
    <source>
        <dbReference type="Pfam" id="PF00149"/>
    </source>
</evidence>
<accession>A0A2T6ZC69</accession>
<dbReference type="PANTHER" id="PTHR12905">
    <property type="entry name" value="METALLOPHOSPHOESTERASE"/>
    <property type="match status" value="1"/>
</dbReference>
<gene>
    <name evidence="2" type="ORF">B9Z19DRAFT_942107</name>
</gene>
<feature type="non-terminal residue" evidence="2">
    <location>
        <position position="1"/>
    </location>
</feature>
<dbReference type="AlphaFoldDB" id="A0A2T6ZC69"/>
<dbReference type="GO" id="GO:0016787">
    <property type="term" value="F:hydrolase activity"/>
    <property type="evidence" value="ECO:0007669"/>
    <property type="project" value="InterPro"/>
</dbReference>
<proteinExistence type="predicted"/>
<sequence length="193" mass="21107">EIIVVSISDLHTIPLPKVHIPPGDILIVAGDLSEGRPAQLMQRLSELRALPHKFKIVIGGNHDRALDQCRAAFRGAKGSGLFYLEDESTDVTIGRRTLKIFGSPKSLASSTNTAFGYTEDDDFSSWGTVPPDVDILVTHGPPAGYLSDEKNGCDELRKALWRVRPMLHVFGHVHSSYGTTPLSYDDKQKASEA</sequence>
<dbReference type="EMBL" id="NESQ01000419">
    <property type="protein sequence ID" value="PUU73059.1"/>
    <property type="molecule type" value="Genomic_DNA"/>
</dbReference>
<organism evidence="2 3">
    <name type="scientific">Tuber borchii</name>
    <name type="common">White truffle</name>
    <dbReference type="NCBI Taxonomy" id="42251"/>
    <lineage>
        <taxon>Eukaryota</taxon>
        <taxon>Fungi</taxon>
        <taxon>Dikarya</taxon>
        <taxon>Ascomycota</taxon>
        <taxon>Pezizomycotina</taxon>
        <taxon>Pezizomycetes</taxon>
        <taxon>Pezizales</taxon>
        <taxon>Tuberaceae</taxon>
        <taxon>Tuber</taxon>
    </lineage>
</organism>
<dbReference type="Gene3D" id="3.60.21.10">
    <property type="match status" value="1"/>
</dbReference>
<comment type="caution">
    <text evidence="2">The sequence shown here is derived from an EMBL/GenBank/DDBJ whole genome shotgun (WGS) entry which is preliminary data.</text>
</comment>
<evidence type="ECO:0000313" key="2">
    <source>
        <dbReference type="EMBL" id="PUU73059.1"/>
    </source>
</evidence>
<dbReference type="SUPFAM" id="SSF56300">
    <property type="entry name" value="Metallo-dependent phosphatases"/>
    <property type="match status" value="1"/>
</dbReference>
<evidence type="ECO:0000313" key="3">
    <source>
        <dbReference type="Proteomes" id="UP000244722"/>
    </source>
</evidence>
<dbReference type="PANTHER" id="PTHR12905:SF0">
    <property type="entry name" value="CALCINEURIN-LIKE PHOSPHOESTERASE DOMAIN-CONTAINING PROTEIN"/>
    <property type="match status" value="1"/>
</dbReference>
<name>A0A2T6ZC69_TUBBO</name>
<protein>
    <submittedName>
        <fullName evidence="2">Metallo-dependent phosphatase-like protein</fullName>
    </submittedName>
</protein>
<keyword evidence="3" id="KW-1185">Reference proteome</keyword>
<feature type="non-terminal residue" evidence="2">
    <location>
        <position position="193"/>
    </location>
</feature>
<dbReference type="InterPro" id="IPR051693">
    <property type="entry name" value="UPF0046_metallophosphoest"/>
</dbReference>
<dbReference type="Pfam" id="PF00149">
    <property type="entry name" value="Metallophos"/>
    <property type="match status" value="1"/>
</dbReference>
<dbReference type="CDD" id="cd07379">
    <property type="entry name" value="MPP_239FB"/>
    <property type="match status" value="1"/>
</dbReference>
<reference evidence="2 3" key="1">
    <citation type="submission" date="2017-04" db="EMBL/GenBank/DDBJ databases">
        <title>Draft genome sequence of Tuber borchii Vittad., a whitish edible truffle.</title>
        <authorList>
            <consortium name="DOE Joint Genome Institute"/>
            <person name="Murat C."/>
            <person name="Kuo A."/>
            <person name="Barry K.W."/>
            <person name="Clum A."/>
            <person name="Dockter R.B."/>
            <person name="Fauchery L."/>
            <person name="Iotti M."/>
            <person name="Kohler A."/>
            <person name="Labutti K."/>
            <person name="Lindquist E.A."/>
            <person name="Lipzen A."/>
            <person name="Ohm R.A."/>
            <person name="Wang M."/>
            <person name="Grigoriev I.V."/>
            <person name="Zambonelli A."/>
            <person name="Martin F.M."/>
        </authorList>
    </citation>
    <scope>NUCLEOTIDE SEQUENCE [LARGE SCALE GENOMIC DNA]</scope>
    <source>
        <strain evidence="2 3">Tbo3840</strain>
    </source>
</reference>
<dbReference type="InterPro" id="IPR004843">
    <property type="entry name" value="Calcineurin-like_PHP"/>
</dbReference>